<proteinExistence type="inferred from homology"/>
<accession>A0ABD2QPA6</accession>
<evidence type="ECO:0000259" key="7">
    <source>
        <dbReference type="PROSITE" id="PS50067"/>
    </source>
</evidence>
<keyword evidence="4 5" id="KW-0505">Motor protein</keyword>
<feature type="coiled-coil region" evidence="6">
    <location>
        <begin position="386"/>
        <end position="420"/>
    </location>
</feature>
<dbReference type="PRINTS" id="PR00380">
    <property type="entry name" value="KINESINHEAVY"/>
</dbReference>
<evidence type="ECO:0000256" key="2">
    <source>
        <dbReference type="ARBA" id="ARBA00022840"/>
    </source>
</evidence>
<dbReference type="Gene3D" id="3.40.850.10">
    <property type="entry name" value="Kinesin motor domain"/>
    <property type="match status" value="1"/>
</dbReference>
<keyword evidence="3 6" id="KW-0175">Coiled coil</keyword>
<dbReference type="Proteomes" id="UP001626550">
    <property type="component" value="Unassembled WGS sequence"/>
</dbReference>
<dbReference type="InterPro" id="IPR036961">
    <property type="entry name" value="Kinesin_motor_dom_sf"/>
</dbReference>
<evidence type="ECO:0000256" key="5">
    <source>
        <dbReference type="PROSITE-ProRule" id="PRU00283"/>
    </source>
</evidence>
<comment type="caution">
    <text evidence="8">The sequence shown here is derived from an EMBL/GenBank/DDBJ whole genome shotgun (WGS) entry which is preliminary data.</text>
</comment>
<dbReference type="EMBL" id="JBJKFK010000017">
    <property type="protein sequence ID" value="KAL3320977.1"/>
    <property type="molecule type" value="Genomic_DNA"/>
</dbReference>
<reference evidence="8 9" key="1">
    <citation type="submission" date="2024-11" db="EMBL/GenBank/DDBJ databases">
        <title>Adaptive evolution of stress response genes in parasites aligns with host niche diversity.</title>
        <authorList>
            <person name="Hahn C."/>
            <person name="Resl P."/>
        </authorList>
    </citation>
    <scope>NUCLEOTIDE SEQUENCE [LARGE SCALE GENOMIC DNA]</scope>
    <source>
        <strain evidence="8">EGGRZ-B1_66</strain>
        <tissue evidence="8">Body</tissue>
    </source>
</reference>
<feature type="binding site" evidence="5">
    <location>
        <begin position="107"/>
        <end position="114"/>
    </location>
    <ligand>
        <name>ATP</name>
        <dbReference type="ChEBI" id="CHEBI:30616"/>
    </ligand>
</feature>
<dbReference type="PANTHER" id="PTHR47117">
    <property type="entry name" value="STAR-RELATED LIPID TRANSFER PROTEIN 9"/>
    <property type="match status" value="1"/>
</dbReference>
<keyword evidence="9" id="KW-1185">Reference proteome</keyword>
<evidence type="ECO:0000313" key="9">
    <source>
        <dbReference type="Proteomes" id="UP001626550"/>
    </source>
</evidence>
<dbReference type="GO" id="GO:0003774">
    <property type="term" value="F:cytoskeletal motor activity"/>
    <property type="evidence" value="ECO:0007669"/>
    <property type="project" value="UniProtKB-UniRule"/>
</dbReference>
<dbReference type="GO" id="GO:0005524">
    <property type="term" value="F:ATP binding"/>
    <property type="evidence" value="ECO:0007669"/>
    <property type="project" value="UniProtKB-UniRule"/>
</dbReference>
<comment type="similarity">
    <text evidence="5">Belongs to the TRAFAC class myosin-kinesin ATPase superfamily. Kinesin family.</text>
</comment>
<evidence type="ECO:0000256" key="1">
    <source>
        <dbReference type="ARBA" id="ARBA00022741"/>
    </source>
</evidence>
<evidence type="ECO:0000256" key="6">
    <source>
        <dbReference type="SAM" id="Coils"/>
    </source>
</evidence>
<protein>
    <recommendedName>
        <fullName evidence="7">Kinesin motor domain-containing protein</fullName>
    </recommendedName>
</protein>
<evidence type="ECO:0000256" key="4">
    <source>
        <dbReference type="ARBA" id="ARBA00023175"/>
    </source>
</evidence>
<organism evidence="8 9">
    <name type="scientific">Cichlidogyrus casuarinus</name>
    <dbReference type="NCBI Taxonomy" id="1844966"/>
    <lineage>
        <taxon>Eukaryota</taxon>
        <taxon>Metazoa</taxon>
        <taxon>Spiralia</taxon>
        <taxon>Lophotrochozoa</taxon>
        <taxon>Platyhelminthes</taxon>
        <taxon>Monogenea</taxon>
        <taxon>Monopisthocotylea</taxon>
        <taxon>Dactylogyridea</taxon>
        <taxon>Ancyrocephalidae</taxon>
        <taxon>Cichlidogyrus</taxon>
    </lineage>
</organism>
<gene>
    <name evidence="8" type="ORF">Ciccas_000337</name>
</gene>
<name>A0ABD2QPA6_9PLAT</name>
<dbReference type="InterPro" id="IPR008984">
    <property type="entry name" value="SMAD_FHA_dom_sf"/>
</dbReference>
<dbReference type="SUPFAM" id="SSF52540">
    <property type="entry name" value="P-loop containing nucleoside triphosphate hydrolases"/>
    <property type="match status" value="1"/>
</dbReference>
<dbReference type="Gene3D" id="2.60.200.20">
    <property type="match status" value="1"/>
</dbReference>
<dbReference type="PROSITE" id="PS50067">
    <property type="entry name" value="KINESIN_MOTOR_2"/>
    <property type="match status" value="1"/>
</dbReference>
<evidence type="ECO:0000313" key="8">
    <source>
        <dbReference type="EMBL" id="KAL3320977.1"/>
    </source>
</evidence>
<dbReference type="SUPFAM" id="SSF49879">
    <property type="entry name" value="SMAD/FHA domain"/>
    <property type="match status" value="1"/>
</dbReference>
<dbReference type="Pfam" id="PF00225">
    <property type="entry name" value="Kinesin"/>
    <property type="match status" value="1"/>
</dbReference>
<feature type="domain" description="Kinesin motor" evidence="7">
    <location>
        <begin position="5"/>
        <end position="319"/>
    </location>
</feature>
<dbReference type="InterPro" id="IPR027417">
    <property type="entry name" value="P-loop_NTPase"/>
</dbReference>
<keyword evidence="1 5" id="KW-0547">Nucleotide-binding</keyword>
<evidence type="ECO:0000256" key="3">
    <source>
        <dbReference type="ARBA" id="ARBA00023054"/>
    </source>
</evidence>
<dbReference type="InterPro" id="IPR001752">
    <property type="entry name" value="Kinesin_motor_dom"/>
</dbReference>
<sequence length="628" mass="69889">MAEENLKVAVRVRPFNQREKDRNARLIVKMDGGTTHLENPEKSSDIKTFSYDFSYWSHDGFQSDQEGIVIPEPGSNYADQRMVFNDLGKGVLANAFDGYNCSLFAYGQTGAGKSYSMSYLVTISMLEIYNEQIRDLLSSKKTPGGLQLRQSQSLGFYVQDLTQVPVGSYQEISQRMDQGTSNRTIAATNMNATSSRAHTVVTINFTQVSGDKGSNQKSSIINLVDLAGSERADSTGATGDRLKEGANINKSLSALGNVISALADNKKVIPYRDSVLTKLLQNALGGNSKTIMIAAISPADVNYDETLSTLRYADRAKQIKTKAVVNENPTEKMIRQLREENEKLKEMLQKGSFVIDANPSMSKEERAKLQEQMRQDVMEQMKSNALLMEAQTIEGFQRQLQEARKEAQMLRDSHNSAASNQMAAKSNPHLYNLNEDPQLSGVIIHAITVDQLVIGRKPDLSEGEEGEEAFTLNGLGIRDTHAYIFRTKNKSNQLDFSIKPSATAFGLTKLNGLNLNSMKPLQHNDRILFGSNYAFVFIDPKKKSDKDDFVDWESLQDEIARNSGFKLDLSLSTSAQEMAFREQLFQLMPMISEVNAIASELEKLKRFRLILIPPTAQLGAYCPTRAAK</sequence>
<dbReference type="SMART" id="SM00129">
    <property type="entry name" value="KISc"/>
    <property type="match status" value="1"/>
</dbReference>
<keyword evidence="2 5" id="KW-0067">ATP-binding</keyword>
<dbReference type="AlphaFoldDB" id="A0ABD2QPA6"/>